<evidence type="ECO:0000313" key="2">
    <source>
        <dbReference type="EMBL" id="ETN77182.1"/>
    </source>
</evidence>
<evidence type="ECO:0008006" key="4">
    <source>
        <dbReference type="Google" id="ProtNLM"/>
    </source>
</evidence>
<reference evidence="3" key="1">
    <citation type="journal article" date="2014" name="Nat. Genet.">
        <title>Genome of the human hookworm Necator americanus.</title>
        <authorList>
            <person name="Tang Y.T."/>
            <person name="Gao X."/>
            <person name="Rosa B.A."/>
            <person name="Abubucker S."/>
            <person name="Hallsworth-Pepin K."/>
            <person name="Martin J."/>
            <person name="Tyagi R."/>
            <person name="Heizer E."/>
            <person name="Zhang X."/>
            <person name="Bhonagiri-Palsikar V."/>
            <person name="Minx P."/>
            <person name="Warren W.C."/>
            <person name="Wang Q."/>
            <person name="Zhan B."/>
            <person name="Hotez P.J."/>
            <person name="Sternberg P.W."/>
            <person name="Dougall A."/>
            <person name="Gaze S.T."/>
            <person name="Mulvenna J."/>
            <person name="Sotillo J."/>
            <person name="Ranganathan S."/>
            <person name="Rabelo E.M."/>
            <person name="Wilson R.K."/>
            <person name="Felgner P.L."/>
            <person name="Bethony J."/>
            <person name="Hawdon J.M."/>
            <person name="Gasser R.B."/>
            <person name="Loukas A."/>
            <person name="Mitreva M."/>
        </authorList>
    </citation>
    <scope>NUCLEOTIDE SEQUENCE [LARGE SCALE GENOMIC DNA]</scope>
</reference>
<dbReference type="KEGG" id="nai:NECAME_03282"/>
<name>W2T857_NECAM</name>
<dbReference type="Proteomes" id="UP000053676">
    <property type="component" value="Unassembled WGS sequence"/>
</dbReference>
<keyword evidence="3" id="KW-1185">Reference proteome</keyword>
<evidence type="ECO:0000256" key="1">
    <source>
        <dbReference type="SAM" id="SignalP"/>
    </source>
</evidence>
<feature type="signal peptide" evidence="1">
    <location>
        <begin position="1"/>
        <end position="18"/>
    </location>
</feature>
<protein>
    <recommendedName>
        <fullName evidence="4">Secreted protein</fullName>
    </recommendedName>
</protein>
<gene>
    <name evidence="2" type="ORF">NECAME_03282</name>
</gene>
<accession>W2T857</accession>
<evidence type="ECO:0000313" key="3">
    <source>
        <dbReference type="Proteomes" id="UP000053676"/>
    </source>
</evidence>
<proteinExistence type="predicted"/>
<dbReference type="AlphaFoldDB" id="W2T857"/>
<keyword evidence="1" id="KW-0732">Signal</keyword>
<dbReference type="EMBL" id="KI660189">
    <property type="protein sequence ID" value="ETN77182.1"/>
    <property type="molecule type" value="Genomic_DNA"/>
</dbReference>
<sequence>MRAHIVLALFVVFWRCDCGYRSQYGGGGQYGGGAGYGGGARYGVGGDSLLLYSLRPPWKFQVPMNATLQLKF</sequence>
<feature type="chain" id="PRO_5004824919" description="Secreted protein" evidence="1">
    <location>
        <begin position="19"/>
        <end position="72"/>
    </location>
</feature>
<organism evidence="2 3">
    <name type="scientific">Necator americanus</name>
    <name type="common">Human hookworm</name>
    <dbReference type="NCBI Taxonomy" id="51031"/>
    <lineage>
        <taxon>Eukaryota</taxon>
        <taxon>Metazoa</taxon>
        <taxon>Ecdysozoa</taxon>
        <taxon>Nematoda</taxon>
        <taxon>Chromadorea</taxon>
        <taxon>Rhabditida</taxon>
        <taxon>Rhabditina</taxon>
        <taxon>Rhabditomorpha</taxon>
        <taxon>Strongyloidea</taxon>
        <taxon>Ancylostomatidae</taxon>
        <taxon>Bunostominae</taxon>
        <taxon>Necator</taxon>
    </lineage>
</organism>